<dbReference type="PROSITE" id="PS50015">
    <property type="entry name" value="SAP_B"/>
    <property type="match status" value="2"/>
</dbReference>
<dbReference type="InterPro" id="IPR008138">
    <property type="entry name" value="SapB_2"/>
</dbReference>
<comment type="caution">
    <text evidence="15">The sequence shown here is derived from an EMBL/GenBank/DDBJ whole genome shotgun (WGS) entry which is preliminary data.</text>
</comment>
<evidence type="ECO:0000256" key="10">
    <source>
        <dbReference type="ARBA" id="ARBA00037221"/>
    </source>
</evidence>
<gene>
    <name evidence="15" type="ORF">LIER_08178</name>
</gene>
<dbReference type="Gene3D" id="1.10.225.10">
    <property type="entry name" value="Saposin-like"/>
    <property type="match status" value="2"/>
</dbReference>
<evidence type="ECO:0000313" key="15">
    <source>
        <dbReference type="EMBL" id="GAA0148847.1"/>
    </source>
</evidence>
<dbReference type="GO" id="GO:0006508">
    <property type="term" value="P:proteolysis"/>
    <property type="evidence" value="ECO:0007669"/>
    <property type="project" value="UniProtKB-KW"/>
</dbReference>
<evidence type="ECO:0000313" key="16">
    <source>
        <dbReference type="Proteomes" id="UP001454036"/>
    </source>
</evidence>
<protein>
    <recommendedName>
        <fullName evidence="11">Pulmonary surfactant-associated protein B</fullName>
    </recommendedName>
    <alternativeName>
        <fullName evidence="12">Pulmonary surfactant-associated proteolipid SPL(Phe)</fullName>
    </alternativeName>
</protein>
<evidence type="ECO:0000256" key="12">
    <source>
        <dbReference type="ARBA" id="ARBA00041785"/>
    </source>
</evidence>
<evidence type="ECO:0000256" key="6">
    <source>
        <dbReference type="ARBA" id="ARBA00022750"/>
    </source>
</evidence>
<feature type="signal peptide" evidence="13">
    <location>
        <begin position="1"/>
        <end position="20"/>
    </location>
</feature>
<feature type="domain" description="Saposin B-type" evidence="14">
    <location>
        <begin position="140"/>
        <end position="220"/>
    </location>
</feature>
<evidence type="ECO:0000256" key="9">
    <source>
        <dbReference type="ARBA" id="ARBA00023180"/>
    </source>
</evidence>
<keyword evidence="16" id="KW-1185">Reference proteome</keyword>
<name>A0AAV3PCR1_LITER</name>
<sequence>MDAKVLIFLCVVGLSWCCDAREMVTTYSNIGIISVFQTKLHRSGSNVHAAEVGRNEVCTMCEEFASDAVNYISNNKTQTDIIEMLHQSCSKMLSFKQECISLVDYYAPLFFLEVSLVQPSDFCQKVYLCEQVVSLSERLSKDSCALCHQAVNDALVKLKDPDTQLVVLEILLKACDATESYAKKCKNMVFEYAPLILTNAEQFLEKNDICTMLNTCNGIASDSNQSSSSSEETALHSAS</sequence>
<dbReference type="PANTHER" id="PTHR11480">
    <property type="entry name" value="SAPOSIN-RELATED"/>
    <property type="match status" value="1"/>
</dbReference>
<keyword evidence="2" id="KW-0964">Secreted</keyword>
<dbReference type="InterPro" id="IPR008373">
    <property type="entry name" value="Saposin"/>
</dbReference>
<accession>A0AAV3PCR1</accession>
<keyword evidence="5" id="KW-0677">Repeat</keyword>
<keyword evidence="4 13" id="KW-0732">Signal</keyword>
<dbReference type="SUPFAM" id="SSF47862">
    <property type="entry name" value="Saposin"/>
    <property type="match status" value="2"/>
</dbReference>
<evidence type="ECO:0000256" key="4">
    <source>
        <dbReference type="ARBA" id="ARBA00022729"/>
    </source>
</evidence>
<dbReference type="AlphaFoldDB" id="A0AAV3PCR1"/>
<evidence type="ECO:0000256" key="1">
    <source>
        <dbReference type="ARBA" id="ARBA00004239"/>
    </source>
</evidence>
<evidence type="ECO:0000256" key="7">
    <source>
        <dbReference type="ARBA" id="ARBA00023145"/>
    </source>
</evidence>
<dbReference type="InterPro" id="IPR051428">
    <property type="entry name" value="Sphingo_Act-Surfact_Prot"/>
</dbReference>
<dbReference type="GO" id="GO:0016020">
    <property type="term" value="C:membrane"/>
    <property type="evidence" value="ECO:0007669"/>
    <property type="project" value="GOC"/>
</dbReference>
<dbReference type="EMBL" id="BAABME010001309">
    <property type="protein sequence ID" value="GAA0148847.1"/>
    <property type="molecule type" value="Genomic_DNA"/>
</dbReference>
<keyword evidence="7" id="KW-0865">Zymogen</keyword>
<dbReference type="SMART" id="SM00741">
    <property type="entry name" value="SapB"/>
    <property type="match status" value="2"/>
</dbReference>
<dbReference type="GO" id="GO:0006665">
    <property type="term" value="P:sphingolipid metabolic process"/>
    <property type="evidence" value="ECO:0007669"/>
    <property type="project" value="InterPro"/>
</dbReference>
<keyword evidence="3" id="KW-0645">Protease</keyword>
<keyword evidence="6" id="KW-0064">Aspartyl protease</keyword>
<dbReference type="InterPro" id="IPR011001">
    <property type="entry name" value="Saposin-like"/>
</dbReference>
<dbReference type="Pfam" id="PF05184">
    <property type="entry name" value="SapB_1"/>
    <property type="match status" value="2"/>
</dbReference>
<dbReference type="PANTHER" id="PTHR11480:SF3">
    <property type="entry name" value="BCDNA.GH08312"/>
    <property type="match status" value="1"/>
</dbReference>
<dbReference type="FunFam" id="1.10.225.10:FF:000008">
    <property type="entry name" value="Pulmonary surfactant-associated protein B"/>
    <property type="match status" value="1"/>
</dbReference>
<keyword evidence="8" id="KW-1015">Disulfide bond</keyword>
<dbReference type="InterPro" id="IPR007856">
    <property type="entry name" value="SapB_1"/>
</dbReference>
<dbReference type="Pfam" id="PF03489">
    <property type="entry name" value="SapB_2"/>
    <property type="match status" value="2"/>
</dbReference>
<keyword evidence="9" id="KW-0325">Glycoprotein</keyword>
<dbReference type="GO" id="GO:0004190">
    <property type="term" value="F:aspartic-type endopeptidase activity"/>
    <property type="evidence" value="ECO:0007669"/>
    <property type="project" value="UniProtKB-KW"/>
</dbReference>
<evidence type="ECO:0000256" key="11">
    <source>
        <dbReference type="ARBA" id="ARBA00041094"/>
    </source>
</evidence>
<evidence type="ECO:0000256" key="3">
    <source>
        <dbReference type="ARBA" id="ARBA00022670"/>
    </source>
</evidence>
<evidence type="ECO:0000256" key="2">
    <source>
        <dbReference type="ARBA" id="ARBA00022525"/>
    </source>
</evidence>
<keyword evidence="6" id="KW-0378">Hydrolase</keyword>
<evidence type="ECO:0000256" key="13">
    <source>
        <dbReference type="SAM" id="SignalP"/>
    </source>
</evidence>
<dbReference type="Proteomes" id="UP001454036">
    <property type="component" value="Unassembled WGS sequence"/>
</dbReference>
<evidence type="ECO:0000256" key="8">
    <source>
        <dbReference type="ARBA" id="ARBA00023157"/>
    </source>
</evidence>
<proteinExistence type="predicted"/>
<feature type="chain" id="PRO_5043394041" description="Pulmonary surfactant-associated protein B" evidence="13">
    <location>
        <begin position="21"/>
        <end position="239"/>
    </location>
</feature>
<dbReference type="PRINTS" id="PR01797">
    <property type="entry name" value="SAPOSIN"/>
</dbReference>
<evidence type="ECO:0000259" key="14">
    <source>
        <dbReference type="PROSITE" id="PS50015"/>
    </source>
</evidence>
<comment type="function">
    <text evidence="10">Pulmonary surfactant-associated proteins promote alveolar stability by lowering the surface tension at the air-liquid interface in the peripheral air spaces. SP-B increases the collapse pressure of palmitic acid to nearly 70 millinewtons per meter.</text>
</comment>
<dbReference type="GO" id="GO:0005764">
    <property type="term" value="C:lysosome"/>
    <property type="evidence" value="ECO:0007669"/>
    <property type="project" value="InterPro"/>
</dbReference>
<comment type="subcellular location">
    <subcellularLocation>
        <location evidence="1">Secreted</location>
        <location evidence="1">Extracellular space</location>
    </subcellularLocation>
</comment>
<evidence type="ECO:0000256" key="5">
    <source>
        <dbReference type="ARBA" id="ARBA00022737"/>
    </source>
</evidence>
<reference evidence="15 16" key="1">
    <citation type="submission" date="2024-01" db="EMBL/GenBank/DDBJ databases">
        <title>The complete chloroplast genome sequence of Lithospermum erythrorhizon: insights into the phylogenetic relationship among Boraginaceae species and the maternal lineages of purple gromwells.</title>
        <authorList>
            <person name="Okada T."/>
            <person name="Watanabe K."/>
        </authorList>
    </citation>
    <scope>NUCLEOTIDE SEQUENCE [LARGE SCALE GENOMIC DNA]</scope>
</reference>
<organism evidence="15 16">
    <name type="scientific">Lithospermum erythrorhizon</name>
    <name type="common">Purple gromwell</name>
    <name type="synonym">Lithospermum officinale var. erythrorhizon</name>
    <dbReference type="NCBI Taxonomy" id="34254"/>
    <lineage>
        <taxon>Eukaryota</taxon>
        <taxon>Viridiplantae</taxon>
        <taxon>Streptophyta</taxon>
        <taxon>Embryophyta</taxon>
        <taxon>Tracheophyta</taxon>
        <taxon>Spermatophyta</taxon>
        <taxon>Magnoliopsida</taxon>
        <taxon>eudicotyledons</taxon>
        <taxon>Gunneridae</taxon>
        <taxon>Pentapetalae</taxon>
        <taxon>asterids</taxon>
        <taxon>lamiids</taxon>
        <taxon>Boraginales</taxon>
        <taxon>Boraginaceae</taxon>
        <taxon>Boraginoideae</taxon>
        <taxon>Lithospermeae</taxon>
        <taxon>Lithospermum</taxon>
    </lineage>
</organism>
<dbReference type="GO" id="GO:0005576">
    <property type="term" value="C:extracellular region"/>
    <property type="evidence" value="ECO:0007669"/>
    <property type="project" value="UniProtKB-SubCell"/>
</dbReference>
<dbReference type="InterPro" id="IPR008139">
    <property type="entry name" value="SaposinB_dom"/>
</dbReference>
<feature type="domain" description="Saposin B-type" evidence="14">
    <location>
        <begin position="54"/>
        <end position="133"/>
    </location>
</feature>